<protein>
    <submittedName>
        <fullName evidence="1">Uncharacterized protein</fullName>
    </submittedName>
</protein>
<evidence type="ECO:0000313" key="2">
    <source>
        <dbReference type="Proteomes" id="UP000215914"/>
    </source>
</evidence>
<name>A0A9K3DRQ8_HELAN</name>
<dbReference type="AlphaFoldDB" id="A0A9K3DRQ8"/>
<evidence type="ECO:0000313" key="1">
    <source>
        <dbReference type="EMBL" id="KAF5760321.1"/>
    </source>
</evidence>
<dbReference type="Proteomes" id="UP000215914">
    <property type="component" value="Unassembled WGS sequence"/>
</dbReference>
<reference evidence="1" key="1">
    <citation type="journal article" date="2017" name="Nature">
        <title>The sunflower genome provides insights into oil metabolism, flowering and Asterid evolution.</title>
        <authorList>
            <person name="Badouin H."/>
            <person name="Gouzy J."/>
            <person name="Grassa C.J."/>
            <person name="Murat F."/>
            <person name="Staton S.E."/>
            <person name="Cottret L."/>
            <person name="Lelandais-Briere C."/>
            <person name="Owens G.L."/>
            <person name="Carrere S."/>
            <person name="Mayjonade B."/>
            <person name="Legrand L."/>
            <person name="Gill N."/>
            <person name="Kane N.C."/>
            <person name="Bowers J.E."/>
            <person name="Hubner S."/>
            <person name="Bellec A."/>
            <person name="Berard A."/>
            <person name="Berges H."/>
            <person name="Blanchet N."/>
            <person name="Boniface M.C."/>
            <person name="Brunel D."/>
            <person name="Catrice O."/>
            <person name="Chaidir N."/>
            <person name="Claudel C."/>
            <person name="Donnadieu C."/>
            <person name="Faraut T."/>
            <person name="Fievet G."/>
            <person name="Helmstetter N."/>
            <person name="King M."/>
            <person name="Knapp S.J."/>
            <person name="Lai Z."/>
            <person name="Le Paslier M.C."/>
            <person name="Lippi Y."/>
            <person name="Lorenzon L."/>
            <person name="Mandel J.R."/>
            <person name="Marage G."/>
            <person name="Marchand G."/>
            <person name="Marquand E."/>
            <person name="Bret-Mestries E."/>
            <person name="Morien E."/>
            <person name="Nambeesan S."/>
            <person name="Nguyen T."/>
            <person name="Pegot-Espagnet P."/>
            <person name="Pouilly N."/>
            <person name="Raftis F."/>
            <person name="Sallet E."/>
            <person name="Schiex T."/>
            <person name="Thomas J."/>
            <person name="Vandecasteele C."/>
            <person name="Vares D."/>
            <person name="Vear F."/>
            <person name="Vautrin S."/>
            <person name="Crespi M."/>
            <person name="Mangin B."/>
            <person name="Burke J.M."/>
            <person name="Salse J."/>
            <person name="Munos S."/>
            <person name="Vincourt P."/>
            <person name="Rieseberg L.H."/>
            <person name="Langlade N.B."/>
        </authorList>
    </citation>
    <scope>NUCLEOTIDE SEQUENCE</scope>
    <source>
        <tissue evidence="1">Leaves</tissue>
    </source>
</reference>
<proteinExistence type="predicted"/>
<organism evidence="1 2">
    <name type="scientific">Helianthus annuus</name>
    <name type="common">Common sunflower</name>
    <dbReference type="NCBI Taxonomy" id="4232"/>
    <lineage>
        <taxon>Eukaryota</taxon>
        <taxon>Viridiplantae</taxon>
        <taxon>Streptophyta</taxon>
        <taxon>Embryophyta</taxon>
        <taxon>Tracheophyta</taxon>
        <taxon>Spermatophyta</taxon>
        <taxon>Magnoliopsida</taxon>
        <taxon>eudicotyledons</taxon>
        <taxon>Gunneridae</taxon>
        <taxon>Pentapetalae</taxon>
        <taxon>asterids</taxon>
        <taxon>campanulids</taxon>
        <taxon>Asterales</taxon>
        <taxon>Asteraceae</taxon>
        <taxon>Asteroideae</taxon>
        <taxon>Heliantheae alliance</taxon>
        <taxon>Heliantheae</taxon>
        <taxon>Helianthus</taxon>
    </lineage>
</organism>
<dbReference type="EMBL" id="MNCJ02000331">
    <property type="protein sequence ID" value="KAF5760321.1"/>
    <property type="molecule type" value="Genomic_DNA"/>
</dbReference>
<sequence>MANNIAITFTPFIFSWKNTTAKTGTIGIPKVLITFENNDETSNIKPTQPIEKICHETAVHTKFIMYETLPDS</sequence>
<dbReference type="Gramene" id="mRNA:HanXRQr2_Chr16g0752111">
    <property type="protein sequence ID" value="CDS:HanXRQr2_Chr16g0752111.1"/>
    <property type="gene ID" value="HanXRQr2_Chr16g0752111"/>
</dbReference>
<accession>A0A9K3DRQ8</accession>
<comment type="caution">
    <text evidence="1">The sequence shown here is derived from an EMBL/GenBank/DDBJ whole genome shotgun (WGS) entry which is preliminary data.</text>
</comment>
<reference evidence="1" key="2">
    <citation type="submission" date="2020-06" db="EMBL/GenBank/DDBJ databases">
        <title>Helianthus annuus Genome sequencing and assembly Release 2.</title>
        <authorList>
            <person name="Gouzy J."/>
            <person name="Langlade N."/>
            <person name="Munos S."/>
        </authorList>
    </citation>
    <scope>NUCLEOTIDE SEQUENCE</scope>
    <source>
        <tissue evidence="1">Leaves</tissue>
    </source>
</reference>
<keyword evidence="2" id="KW-1185">Reference proteome</keyword>
<gene>
    <name evidence="1" type="ORF">HanXRQr2_Chr16g0752111</name>
</gene>